<feature type="compositionally biased region" description="Polar residues" evidence="1">
    <location>
        <begin position="25"/>
        <end position="38"/>
    </location>
</feature>
<dbReference type="RefSeq" id="XP_009495665.1">
    <property type="nucleotide sequence ID" value="XM_009497390.1"/>
</dbReference>
<feature type="compositionally biased region" description="Basic residues" evidence="1">
    <location>
        <begin position="77"/>
        <end position="87"/>
    </location>
</feature>
<proteinExistence type="predicted"/>
<feature type="compositionally biased region" description="Basic and acidic residues" evidence="1">
    <location>
        <begin position="125"/>
        <end position="152"/>
    </location>
</feature>
<reference evidence="2" key="1">
    <citation type="submission" date="2013-04" db="EMBL/GenBank/DDBJ databases">
        <title>The Genome Sequence of Fonticula alba ATCC 38817.</title>
        <authorList>
            <consortium name="The Broad Institute Genomics Platform"/>
            <person name="Russ C."/>
            <person name="Cuomo C."/>
            <person name="Burger G."/>
            <person name="Gray M.W."/>
            <person name="Holland P.W.H."/>
            <person name="King N."/>
            <person name="Lang F.B.F."/>
            <person name="Roger A.J."/>
            <person name="Ruiz-Trillo I."/>
            <person name="Brown M."/>
            <person name="Walker B."/>
            <person name="Young S."/>
            <person name="Zeng Q."/>
            <person name="Gargeya S."/>
            <person name="Fitzgerald M."/>
            <person name="Haas B."/>
            <person name="Abouelleil A."/>
            <person name="Allen A.W."/>
            <person name="Alvarado L."/>
            <person name="Arachchi H.M."/>
            <person name="Berlin A.M."/>
            <person name="Chapman S.B."/>
            <person name="Gainer-Dewar J."/>
            <person name="Goldberg J."/>
            <person name="Griggs A."/>
            <person name="Gujja S."/>
            <person name="Hansen M."/>
            <person name="Howarth C."/>
            <person name="Imamovic A."/>
            <person name="Ireland A."/>
            <person name="Larimer J."/>
            <person name="McCowan C."/>
            <person name="Murphy C."/>
            <person name="Pearson M."/>
            <person name="Poon T.W."/>
            <person name="Priest M."/>
            <person name="Roberts A."/>
            <person name="Saif S."/>
            <person name="Shea T."/>
            <person name="Sisk P."/>
            <person name="Sykes S."/>
            <person name="Wortman J."/>
            <person name="Nusbaum C."/>
            <person name="Birren B."/>
        </authorList>
    </citation>
    <scope>NUCLEOTIDE SEQUENCE [LARGE SCALE GENOMIC DNA]</scope>
    <source>
        <strain evidence="2">ATCC 38817</strain>
    </source>
</reference>
<sequence>MSSSVSSETPKKPTQTSASRRKAQKSSTFSLEAFQTTPCWDGEVDDRPMLESEAQPIRSTEQLSHQLHNASLSGGRHGGHHHHHRRGGDHGGDGFSRSDMSRHGDGRFPPPGGHSHHHHHQHHPRGGDRFHDGHFERGEQQHQQHHYDDRNAGAHHAPAHAPFHPHHGGQHHAPAHHYDDRRQFDDRRHYDDRRQFDDRRHYDDRRQFDDRRHYDDRRHAPSHYDDRRHSPSHYDDRRQHYDDRRSAPMRDGVAPLMRSSFRAQPSRPSGPPPVPASPPFVTFVRGLPEGTTPEDIEHFASPHAVSNVNIFQVKSSLCCRFEVESADALSHIIGSRNNTPFRLDIPNSPIVFVEPARITPPREPIAWRPASGSATTPAPARTTTYISSSSTNPFGQARPVDTAKAYMGSTTPKVDAPDGSAETADESDAAPPATAN</sequence>
<organism evidence="2">
    <name type="scientific">Fonticula alba</name>
    <name type="common">Slime mold</name>
    <dbReference type="NCBI Taxonomy" id="691883"/>
    <lineage>
        <taxon>Eukaryota</taxon>
        <taxon>Rotosphaerida</taxon>
        <taxon>Fonticulaceae</taxon>
        <taxon>Fonticula</taxon>
    </lineage>
</organism>
<dbReference type="STRING" id="691883.A0A058Z702"/>
<feature type="compositionally biased region" description="Low complexity" evidence="1">
    <location>
        <begin position="368"/>
        <end position="384"/>
    </location>
</feature>
<keyword evidence="3" id="KW-1185">Reference proteome</keyword>
<evidence type="ECO:0000313" key="2">
    <source>
        <dbReference type="EMBL" id="KCV70059.1"/>
    </source>
</evidence>
<dbReference type="Proteomes" id="UP000030693">
    <property type="component" value="Unassembled WGS sequence"/>
</dbReference>
<feature type="compositionally biased region" description="Basic and acidic residues" evidence="1">
    <location>
        <begin position="212"/>
        <end position="248"/>
    </location>
</feature>
<feature type="region of interest" description="Disordered" evidence="1">
    <location>
        <begin position="363"/>
        <end position="436"/>
    </location>
</feature>
<dbReference type="EMBL" id="KB932205">
    <property type="protein sequence ID" value="KCV70059.1"/>
    <property type="molecule type" value="Genomic_DNA"/>
</dbReference>
<feature type="region of interest" description="Disordered" evidence="1">
    <location>
        <begin position="1"/>
        <end position="183"/>
    </location>
</feature>
<dbReference type="GeneID" id="20528247"/>
<evidence type="ECO:0000256" key="1">
    <source>
        <dbReference type="SAM" id="MobiDB-lite"/>
    </source>
</evidence>
<name>A0A058Z702_FONAL</name>
<dbReference type="AlphaFoldDB" id="A0A058Z702"/>
<protein>
    <recommendedName>
        <fullName evidence="4">RRM domain-containing protein</fullName>
    </recommendedName>
</protein>
<accession>A0A058Z702</accession>
<feature type="compositionally biased region" description="Polar residues" evidence="1">
    <location>
        <begin position="57"/>
        <end position="72"/>
    </location>
</feature>
<feature type="compositionally biased region" description="Polar residues" evidence="1">
    <location>
        <begin position="1"/>
        <end position="18"/>
    </location>
</feature>
<feature type="compositionally biased region" description="Basic residues" evidence="1">
    <location>
        <begin position="114"/>
        <end position="124"/>
    </location>
</feature>
<feature type="compositionally biased region" description="Polar residues" evidence="1">
    <location>
        <begin position="385"/>
        <end position="394"/>
    </location>
</feature>
<gene>
    <name evidence="2" type="ORF">H696_03522</name>
</gene>
<feature type="region of interest" description="Disordered" evidence="1">
    <location>
        <begin position="212"/>
        <end position="251"/>
    </location>
</feature>
<evidence type="ECO:0000313" key="3">
    <source>
        <dbReference type="Proteomes" id="UP000030693"/>
    </source>
</evidence>
<feature type="compositionally biased region" description="Basic residues" evidence="1">
    <location>
        <begin position="163"/>
        <end position="175"/>
    </location>
</feature>
<evidence type="ECO:0008006" key="4">
    <source>
        <dbReference type="Google" id="ProtNLM"/>
    </source>
</evidence>